<keyword evidence="2" id="KW-1185">Reference proteome</keyword>
<protein>
    <submittedName>
        <fullName evidence="1">Uncharacterized protein</fullName>
    </submittedName>
</protein>
<name>A0A1I4E9Z0_9HYPH</name>
<proteinExistence type="predicted"/>
<dbReference type="EMBL" id="FOSK01000014">
    <property type="protein sequence ID" value="SFL02608.1"/>
    <property type="molecule type" value="Genomic_DNA"/>
</dbReference>
<evidence type="ECO:0000313" key="1">
    <source>
        <dbReference type="EMBL" id="SFL02608.1"/>
    </source>
</evidence>
<dbReference type="Proteomes" id="UP000199598">
    <property type="component" value="Unassembled WGS sequence"/>
</dbReference>
<organism evidence="1 2">
    <name type="scientific">Pseudovibrio ascidiaceicola</name>
    <dbReference type="NCBI Taxonomy" id="285279"/>
    <lineage>
        <taxon>Bacteria</taxon>
        <taxon>Pseudomonadati</taxon>
        <taxon>Pseudomonadota</taxon>
        <taxon>Alphaproteobacteria</taxon>
        <taxon>Hyphomicrobiales</taxon>
        <taxon>Stappiaceae</taxon>
        <taxon>Pseudovibrio</taxon>
    </lineage>
</organism>
<reference evidence="1 2" key="1">
    <citation type="submission" date="2016-10" db="EMBL/GenBank/DDBJ databases">
        <authorList>
            <person name="Varghese N."/>
            <person name="Submissions S."/>
        </authorList>
    </citation>
    <scope>NUCLEOTIDE SEQUENCE [LARGE SCALE GENOMIC DNA]</scope>
    <source>
        <strain evidence="1 2">DSM 16392</strain>
    </source>
</reference>
<accession>A0A1I4E9Z0</accession>
<evidence type="ECO:0000313" key="2">
    <source>
        <dbReference type="Proteomes" id="UP000199598"/>
    </source>
</evidence>
<comment type="caution">
    <text evidence="1">The sequence shown here is derived from an EMBL/GenBank/DDBJ whole genome shotgun (WGS) entry which is preliminary data.</text>
</comment>
<sequence length="65" mass="7461">MFSGENSSETLTWAGVFHRVVEVIFKSQRVHRNGVAFLLPMCLKLPATMRLIRTRFPDYSGFSRA</sequence>
<gene>
    <name evidence="1" type="ORF">SAMN04488518_11491</name>
</gene>